<organism evidence="2 3">
    <name type="scientific">Demequina sediminis</name>
    <dbReference type="NCBI Taxonomy" id="1930058"/>
    <lineage>
        <taxon>Bacteria</taxon>
        <taxon>Bacillati</taxon>
        <taxon>Actinomycetota</taxon>
        <taxon>Actinomycetes</taxon>
        <taxon>Micrococcales</taxon>
        <taxon>Demequinaceae</taxon>
        <taxon>Demequina</taxon>
    </lineage>
</organism>
<feature type="region of interest" description="Disordered" evidence="1">
    <location>
        <begin position="201"/>
        <end position="227"/>
    </location>
</feature>
<gene>
    <name evidence="2" type="ORF">Lsed01_00467</name>
</gene>
<sequence length="227" mass="24044">MSSPSVSTVQPGIVGLSIAKLVLPHALGKAAATWKALPRGVVTLSSSMCAASQPSSWPIALAMRSANAFLARIALPPYAEPYDHTSRDSGKCEMYLVALHGHAMSASPGLRGAPTECTHRTHAVPESIAVRASRPMRVMMPMLATTYGESVTWTPYRVSGPPTGPIANGTTYIVLPRIVPLNRPCSVSRIAAGGTQWLVGPASSSRREQMKVRDSTRATSLGSERAR</sequence>
<feature type="compositionally biased region" description="Basic and acidic residues" evidence="1">
    <location>
        <begin position="205"/>
        <end position="216"/>
    </location>
</feature>
<dbReference type="Proteomes" id="UP001426770">
    <property type="component" value="Unassembled WGS sequence"/>
</dbReference>
<protein>
    <submittedName>
        <fullName evidence="2">Uncharacterized protein</fullName>
    </submittedName>
</protein>
<dbReference type="EMBL" id="BAABRR010000002">
    <property type="protein sequence ID" value="GAA5518050.1"/>
    <property type="molecule type" value="Genomic_DNA"/>
</dbReference>
<accession>A0ABP9WDZ0</accession>
<evidence type="ECO:0000313" key="2">
    <source>
        <dbReference type="EMBL" id="GAA5518050.1"/>
    </source>
</evidence>
<comment type="caution">
    <text evidence="2">The sequence shown here is derived from an EMBL/GenBank/DDBJ whole genome shotgun (WGS) entry which is preliminary data.</text>
</comment>
<proteinExistence type="predicted"/>
<name>A0ABP9WDZ0_9MICO</name>
<reference evidence="2 3" key="1">
    <citation type="submission" date="2024-02" db="EMBL/GenBank/DDBJ databases">
        <title>Lysinimicrobium sediminis NBRC 112286.</title>
        <authorList>
            <person name="Ichikawa N."/>
            <person name="Katano-Makiyama Y."/>
            <person name="Hidaka K."/>
        </authorList>
    </citation>
    <scope>NUCLEOTIDE SEQUENCE [LARGE SCALE GENOMIC DNA]</scope>
    <source>
        <strain evidence="2 3">NBRC 112286</strain>
    </source>
</reference>
<keyword evidence="3" id="KW-1185">Reference proteome</keyword>
<feature type="compositionally biased region" description="Polar residues" evidence="1">
    <location>
        <begin position="217"/>
        <end position="227"/>
    </location>
</feature>
<evidence type="ECO:0000256" key="1">
    <source>
        <dbReference type="SAM" id="MobiDB-lite"/>
    </source>
</evidence>
<evidence type="ECO:0000313" key="3">
    <source>
        <dbReference type="Proteomes" id="UP001426770"/>
    </source>
</evidence>